<comment type="caution">
    <text evidence="2">The sequence shown here is derived from an EMBL/GenBank/DDBJ whole genome shotgun (WGS) entry which is preliminary data.</text>
</comment>
<keyword evidence="1" id="KW-0812">Transmembrane</keyword>
<dbReference type="Proteomes" id="UP001054837">
    <property type="component" value="Unassembled WGS sequence"/>
</dbReference>
<keyword evidence="1" id="KW-1133">Transmembrane helix</keyword>
<organism evidence="2 3">
    <name type="scientific">Caerostris darwini</name>
    <dbReference type="NCBI Taxonomy" id="1538125"/>
    <lineage>
        <taxon>Eukaryota</taxon>
        <taxon>Metazoa</taxon>
        <taxon>Ecdysozoa</taxon>
        <taxon>Arthropoda</taxon>
        <taxon>Chelicerata</taxon>
        <taxon>Arachnida</taxon>
        <taxon>Araneae</taxon>
        <taxon>Araneomorphae</taxon>
        <taxon>Entelegynae</taxon>
        <taxon>Araneoidea</taxon>
        <taxon>Araneidae</taxon>
        <taxon>Caerostris</taxon>
    </lineage>
</organism>
<evidence type="ECO:0000313" key="2">
    <source>
        <dbReference type="EMBL" id="GIY28362.1"/>
    </source>
</evidence>
<evidence type="ECO:0000256" key="1">
    <source>
        <dbReference type="SAM" id="Phobius"/>
    </source>
</evidence>
<name>A0AAV4S7G4_9ARAC</name>
<sequence length="99" mass="11815">MFKRAYFLEAKMILCYLLFLYFMSICYIGFCSELWKRSIPKESQGTNVDVVMQRSKLKASMGVLLFKYIRSIKGKYWCNSIIKSFTNPDYPEYRIFLSL</sequence>
<keyword evidence="3" id="KW-1185">Reference proteome</keyword>
<accession>A0AAV4S7G4</accession>
<evidence type="ECO:0000313" key="3">
    <source>
        <dbReference type="Proteomes" id="UP001054837"/>
    </source>
</evidence>
<keyword evidence="1" id="KW-0472">Membrane</keyword>
<evidence type="ECO:0008006" key="4">
    <source>
        <dbReference type="Google" id="ProtNLM"/>
    </source>
</evidence>
<gene>
    <name evidence="2" type="ORF">CDAR_230971</name>
</gene>
<protein>
    <recommendedName>
        <fullName evidence="4">ATP synthase F0 subunit 8</fullName>
    </recommendedName>
</protein>
<proteinExistence type="predicted"/>
<feature type="transmembrane region" description="Helical" evidence="1">
    <location>
        <begin position="12"/>
        <end position="30"/>
    </location>
</feature>
<dbReference type="EMBL" id="BPLQ01007167">
    <property type="protein sequence ID" value="GIY28362.1"/>
    <property type="molecule type" value="Genomic_DNA"/>
</dbReference>
<dbReference type="AlphaFoldDB" id="A0AAV4S7G4"/>
<reference evidence="2 3" key="1">
    <citation type="submission" date="2021-06" db="EMBL/GenBank/DDBJ databases">
        <title>Caerostris darwini draft genome.</title>
        <authorList>
            <person name="Kono N."/>
            <person name="Arakawa K."/>
        </authorList>
    </citation>
    <scope>NUCLEOTIDE SEQUENCE [LARGE SCALE GENOMIC DNA]</scope>
</reference>